<dbReference type="GO" id="GO:0009267">
    <property type="term" value="P:cellular response to starvation"/>
    <property type="evidence" value="ECO:0007669"/>
    <property type="project" value="TreeGrafter"/>
</dbReference>
<evidence type="ECO:0000256" key="4">
    <source>
        <dbReference type="ARBA" id="ARBA00022723"/>
    </source>
</evidence>
<keyword evidence="13" id="KW-1185">Reference proteome</keyword>
<dbReference type="GO" id="GO:0005634">
    <property type="term" value="C:nucleus"/>
    <property type="evidence" value="ECO:0007669"/>
    <property type="project" value="UniProtKB-SubCell"/>
</dbReference>
<keyword evidence="3" id="KW-0312">Gluconeogenesis</keyword>
<proteinExistence type="inferred from homology"/>
<feature type="region of interest" description="Disordered" evidence="10">
    <location>
        <begin position="1"/>
        <end position="77"/>
    </location>
</feature>
<evidence type="ECO:0000259" key="11">
    <source>
        <dbReference type="PROSITE" id="PS50048"/>
    </source>
</evidence>
<organism evidence="12 13">
    <name type="scientific">Periconia digitata</name>
    <dbReference type="NCBI Taxonomy" id="1303443"/>
    <lineage>
        <taxon>Eukaryota</taxon>
        <taxon>Fungi</taxon>
        <taxon>Dikarya</taxon>
        <taxon>Ascomycota</taxon>
        <taxon>Pezizomycotina</taxon>
        <taxon>Dothideomycetes</taxon>
        <taxon>Pleosporomycetidae</taxon>
        <taxon>Pleosporales</taxon>
        <taxon>Massarineae</taxon>
        <taxon>Periconiaceae</taxon>
        <taxon>Periconia</taxon>
    </lineage>
</organism>
<dbReference type="Pfam" id="PF24990">
    <property type="entry name" value="PAS_13"/>
    <property type="match status" value="1"/>
</dbReference>
<accession>A0A9W4U946</accession>
<dbReference type="Proteomes" id="UP001152607">
    <property type="component" value="Unassembled WGS sequence"/>
</dbReference>
<protein>
    <recommendedName>
        <fullName evidence="11">Zn(2)-C6 fungal-type domain-containing protein</fullName>
    </recommendedName>
</protein>
<dbReference type="GO" id="GO:0000981">
    <property type="term" value="F:DNA-binding transcription factor activity, RNA polymerase II-specific"/>
    <property type="evidence" value="ECO:0007669"/>
    <property type="project" value="InterPro"/>
</dbReference>
<dbReference type="InterPro" id="IPR056751">
    <property type="entry name" value="PAS_13"/>
</dbReference>
<dbReference type="AlphaFoldDB" id="A0A9W4U946"/>
<comment type="subcellular location">
    <subcellularLocation>
        <location evidence="1">Nucleus</location>
    </subcellularLocation>
</comment>
<gene>
    <name evidence="12" type="ORF">PDIGIT_LOCUS4991</name>
</gene>
<dbReference type="PANTHER" id="PTHR47659:SF1">
    <property type="entry name" value="TRANSCRIPTION ACTIVATOR OF GLUCONEOGENESIS ERT1"/>
    <property type="match status" value="1"/>
</dbReference>
<dbReference type="OrthoDB" id="2538135at2759"/>
<dbReference type="CDD" id="cd00067">
    <property type="entry name" value="GAL4"/>
    <property type="match status" value="1"/>
</dbReference>
<evidence type="ECO:0000256" key="7">
    <source>
        <dbReference type="ARBA" id="ARBA00023125"/>
    </source>
</evidence>
<dbReference type="GO" id="GO:0006094">
    <property type="term" value="P:gluconeogenesis"/>
    <property type="evidence" value="ECO:0007669"/>
    <property type="project" value="UniProtKB-KW"/>
</dbReference>
<name>A0A9W4U946_9PLEO</name>
<keyword evidence="9" id="KW-0539">Nucleus</keyword>
<dbReference type="SMART" id="SM00066">
    <property type="entry name" value="GAL4"/>
    <property type="match status" value="1"/>
</dbReference>
<dbReference type="SUPFAM" id="SSF57701">
    <property type="entry name" value="Zn2/Cys6 DNA-binding domain"/>
    <property type="match status" value="1"/>
</dbReference>
<feature type="compositionally biased region" description="Acidic residues" evidence="10">
    <location>
        <begin position="26"/>
        <end position="38"/>
    </location>
</feature>
<keyword evidence="4" id="KW-0479">Metal-binding</keyword>
<dbReference type="InterPro" id="IPR036864">
    <property type="entry name" value="Zn2-C6_fun-type_DNA-bd_sf"/>
</dbReference>
<dbReference type="GO" id="GO:0008270">
    <property type="term" value="F:zinc ion binding"/>
    <property type="evidence" value="ECO:0007669"/>
    <property type="project" value="InterPro"/>
</dbReference>
<dbReference type="PROSITE" id="PS50048">
    <property type="entry name" value="ZN2_CY6_FUNGAL_2"/>
    <property type="match status" value="1"/>
</dbReference>
<keyword evidence="6" id="KW-0805">Transcription regulation</keyword>
<evidence type="ECO:0000256" key="6">
    <source>
        <dbReference type="ARBA" id="ARBA00023015"/>
    </source>
</evidence>
<feature type="compositionally biased region" description="Low complexity" evidence="10">
    <location>
        <begin position="349"/>
        <end position="359"/>
    </location>
</feature>
<dbReference type="InterPro" id="IPR001138">
    <property type="entry name" value="Zn2Cys6_DnaBD"/>
</dbReference>
<dbReference type="Gene3D" id="4.10.240.10">
    <property type="entry name" value="Zn(2)-C6 fungal-type DNA-binding domain"/>
    <property type="match status" value="1"/>
</dbReference>
<evidence type="ECO:0000256" key="1">
    <source>
        <dbReference type="ARBA" id="ARBA00004123"/>
    </source>
</evidence>
<keyword evidence="8" id="KW-0804">Transcription</keyword>
<dbReference type="PANTHER" id="PTHR47659">
    <property type="entry name" value="ZN(II)2CYS6 TRANSCRIPTION FACTOR (EUROFUNG)-RELATED"/>
    <property type="match status" value="1"/>
</dbReference>
<feature type="compositionally biased region" description="Basic and acidic residues" evidence="10">
    <location>
        <begin position="16"/>
        <end position="25"/>
    </location>
</feature>
<evidence type="ECO:0000256" key="2">
    <source>
        <dbReference type="ARBA" id="ARBA00010855"/>
    </source>
</evidence>
<evidence type="ECO:0000256" key="9">
    <source>
        <dbReference type="ARBA" id="ARBA00023242"/>
    </source>
</evidence>
<keyword evidence="5" id="KW-0862">Zinc</keyword>
<evidence type="ECO:0000256" key="8">
    <source>
        <dbReference type="ARBA" id="ARBA00023163"/>
    </source>
</evidence>
<feature type="region of interest" description="Disordered" evidence="10">
    <location>
        <begin position="339"/>
        <end position="375"/>
    </location>
</feature>
<sequence length="693" mass="75876">MSTPDRRDASSTLEESPDRAVHSDSDDTDEEDEEEDMAAEEKSEPASRPNSPSSKKRGIKSDAPSNAKDPTRPRRKKARRACLACQRAHLTCGDERPCSRCVTRGLGEQCVDGHRKKAKYLHDAPDHALEPGVNGHYPAMPPPPHGHGVVPVPHQNYYGPAPPASYYQSNPISGPPALAPENSFADASLPMSPSYNQGQAPGVSAPVTASQASQPQLYQFGLPFDPSDPAFFNFDLQSLNFGNTYGALELGMLGHMSSGALETPSNEAPLNRPPGMYSHQIPTAPYSDQGVSAQTSYDNSPVDWQTAHSRHGSMQVHTPNTPGAVNMDHNSLRHDSLNGPHAYAIGQGPSSLASASPASTDVHSGHDTNDNPLTSANYFASVNQQRARNSPIHGQVQLGNRHMAGSVQPPQPNLSLRQREFNYDLVTQPHDYPRAYHQLIRILERRFSPASLQKAKRALAIFRPVLMSNASDLSGRDLVHAEKNLQRSLVTMHSAVTEVGTPCLICRRTGEIVGMNKEFEILTGWRREVLLGHEPNLNANFGPRIDRSKDGSGEDAVNTTPVMPGQQPDDGPHAVNLVELLDEAAAVQYLEDFADMAYDDTFGKGHRRVNMLRYTPKENLGRLVDRQSTDNQNVNNGTKVKTENPSAYQGEASMRRTLGATGIIDVMIMWHIKRDNFDMPMLVSMQIMPMLKA</sequence>
<evidence type="ECO:0000313" key="13">
    <source>
        <dbReference type="Proteomes" id="UP001152607"/>
    </source>
</evidence>
<evidence type="ECO:0000256" key="5">
    <source>
        <dbReference type="ARBA" id="ARBA00022833"/>
    </source>
</evidence>
<feature type="domain" description="Zn(2)-C6 fungal-type" evidence="11">
    <location>
        <begin position="81"/>
        <end position="112"/>
    </location>
</feature>
<dbReference type="InterPro" id="IPR050335">
    <property type="entry name" value="ERT1_acuK_gluconeogen_tf"/>
</dbReference>
<dbReference type="EMBL" id="CAOQHR010000003">
    <property type="protein sequence ID" value="CAI6331962.1"/>
    <property type="molecule type" value="Genomic_DNA"/>
</dbReference>
<feature type="region of interest" description="Disordered" evidence="10">
    <location>
        <begin position="177"/>
        <end position="206"/>
    </location>
</feature>
<comment type="caution">
    <text evidence="12">The sequence shown here is derived from an EMBL/GenBank/DDBJ whole genome shotgun (WGS) entry which is preliminary data.</text>
</comment>
<keyword evidence="7" id="KW-0238">DNA-binding</keyword>
<evidence type="ECO:0000256" key="10">
    <source>
        <dbReference type="SAM" id="MobiDB-lite"/>
    </source>
</evidence>
<evidence type="ECO:0000313" key="12">
    <source>
        <dbReference type="EMBL" id="CAI6331962.1"/>
    </source>
</evidence>
<reference evidence="12" key="1">
    <citation type="submission" date="2023-01" db="EMBL/GenBank/DDBJ databases">
        <authorList>
            <person name="Van Ghelder C."/>
            <person name="Rancurel C."/>
        </authorList>
    </citation>
    <scope>NUCLEOTIDE SEQUENCE</scope>
    <source>
        <strain evidence="12">CNCM I-4278</strain>
    </source>
</reference>
<dbReference type="GO" id="GO:0000977">
    <property type="term" value="F:RNA polymerase II transcription regulatory region sequence-specific DNA binding"/>
    <property type="evidence" value="ECO:0007669"/>
    <property type="project" value="TreeGrafter"/>
</dbReference>
<comment type="similarity">
    <text evidence="2">Belongs to the ERT1/acuK family.</text>
</comment>
<evidence type="ECO:0000256" key="3">
    <source>
        <dbReference type="ARBA" id="ARBA00022432"/>
    </source>
</evidence>